<dbReference type="EMBL" id="JASZZN010000003">
    <property type="protein sequence ID" value="MDM4014982.1"/>
    <property type="molecule type" value="Genomic_DNA"/>
</dbReference>
<gene>
    <name evidence="1" type="ORF">QTN89_06045</name>
</gene>
<reference evidence="1 2" key="1">
    <citation type="submission" date="2023-06" db="EMBL/GenBank/DDBJ databases">
        <title>Roseiconus lacunae JC819 isolated from Gulf of Mannar region, Tamil Nadu.</title>
        <authorList>
            <person name="Pk S."/>
            <person name="Ch S."/>
            <person name="Ch V.R."/>
        </authorList>
    </citation>
    <scope>NUCLEOTIDE SEQUENCE [LARGE SCALE GENOMIC DNA]</scope>
    <source>
        <strain evidence="1 2">JC819</strain>
    </source>
</reference>
<sequence length="98" mass="10902">MKVAPLGPDGDGAQYLEYRRVGNRFRIAVVWGWENDPENETVKPWSDCSRDDKLETLKKLPDLLVALTENVDTRITEAEATMESISAVLDPLKVEGGA</sequence>
<evidence type="ECO:0000313" key="1">
    <source>
        <dbReference type="EMBL" id="MDM4014982.1"/>
    </source>
</evidence>
<name>A0ABT7PEQ3_9BACT</name>
<dbReference type="RefSeq" id="WP_289162565.1">
    <property type="nucleotide sequence ID" value="NZ_JASZZN010000003.1"/>
</dbReference>
<keyword evidence="2" id="KW-1185">Reference proteome</keyword>
<dbReference type="Proteomes" id="UP001239462">
    <property type="component" value="Unassembled WGS sequence"/>
</dbReference>
<organism evidence="1 2">
    <name type="scientific">Roseiconus lacunae</name>
    <dbReference type="NCBI Taxonomy" id="2605694"/>
    <lineage>
        <taxon>Bacteria</taxon>
        <taxon>Pseudomonadati</taxon>
        <taxon>Planctomycetota</taxon>
        <taxon>Planctomycetia</taxon>
        <taxon>Pirellulales</taxon>
        <taxon>Pirellulaceae</taxon>
        <taxon>Roseiconus</taxon>
    </lineage>
</organism>
<comment type="caution">
    <text evidence="1">The sequence shown here is derived from an EMBL/GenBank/DDBJ whole genome shotgun (WGS) entry which is preliminary data.</text>
</comment>
<accession>A0ABT7PEQ3</accession>
<protein>
    <submittedName>
        <fullName evidence="1">Uncharacterized protein</fullName>
    </submittedName>
</protein>
<evidence type="ECO:0000313" key="2">
    <source>
        <dbReference type="Proteomes" id="UP001239462"/>
    </source>
</evidence>
<proteinExistence type="predicted"/>